<sequence>MNKKRGFTPIEVVVVVVAILVGFGVGVYYARRPSLPDASLQGQACSGVAVPMCVLPLKPECKDGKWTCTSPTGTGGTQAGKTTTGGSGAGTNPSPTVPKQSSTTLTLTLRAQNNSNEKGTVKITYMSDRLLRVKISVTGGAPGVIQPANIRSGACSAPGSMLYILNPVLSGNSETDLPVAFADLKARAPYAVNIIKSSVESNIFVSCGDTTKP</sequence>
<keyword evidence="2" id="KW-0812">Transmembrane</keyword>
<name>A0A1G2C8K6_9BACT</name>
<dbReference type="EMBL" id="MHKU01000020">
    <property type="protein sequence ID" value="OGY96827.1"/>
    <property type="molecule type" value="Genomic_DNA"/>
</dbReference>
<feature type="transmembrane region" description="Helical" evidence="2">
    <location>
        <begin position="12"/>
        <end position="30"/>
    </location>
</feature>
<dbReference type="Proteomes" id="UP000176648">
    <property type="component" value="Unassembled WGS sequence"/>
</dbReference>
<comment type="caution">
    <text evidence="3">The sequence shown here is derived from an EMBL/GenBank/DDBJ whole genome shotgun (WGS) entry which is preliminary data.</text>
</comment>
<dbReference type="AlphaFoldDB" id="A0A1G2C8K6"/>
<proteinExistence type="predicted"/>
<evidence type="ECO:0000313" key="4">
    <source>
        <dbReference type="Proteomes" id="UP000176648"/>
    </source>
</evidence>
<accession>A0A1G2C8K6</accession>
<feature type="compositionally biased region" description="Gly residues" evidence="1">
    <location>
        <begin position="73"/>
        <end position="89"/>
    </location>
</feature>
<evidence type="ECO:0000313" key="3">
    <source>
        <dbReference type="EMBL" id="OGY96827.1"/>
    </source>
</evidence>
<feature type="region of interest" description="Disordered" evidence="1">
    <location>
        <begin position="69"/>
        <end position="102"/>
    </location>
</feature>
<gene>
    <name evidence="3" type="ORF">A2122_00075</name>
</gene>
<protein>
    <submittedName>
        <fullName evidence="3">Uncharacterized protein</fullName>
    </submittedName>
</protein>
<keyword evidence="2" id="KW-1133">Transmembrane helix</keyword>
<evidence type="ECO:0000256" key="2">
    <source>
        <dbReference type="SAM" id="Phobius"/>
    </source>
</evidence>
<reference evidence="3 4" key="1">
    <citation type="journal article" date="2016" name="Nat. Commun.">
        <title>Thousands of microbial genomes shed light on interconnected biogeochemical processes in an aquifer system.</title>
        <authorList>
            <person name="Anantharaman K."/>
            <person name="Brown C.T."/>
            <person name="Hug L.A."/>
            <person name="Sharon I."/>
            <person name="Castelle C.J."/>
            <person name="Probst A.J."/>
            <person name="Thomas B.C."/>
            <person name="Singh A."/>
            <person name="Wilkins M.J."/>
            <person name="Karaoz U."/>
            <person name="Brodie E.L."/>
            <person name="Williams K.H."/>
            <person name="Hubbard S.S."/>
            <person name="Banfield J.F."/>
        </authorList>
    </citation>
    <scope>NUCLEOTIDE SEQUENCE [LARGE SCALE GENOMIC DNA]</scope>
</reference>
<keyword evidence="2" id="KW-0472">Membrane</keyword>
<organism evidence="3 4">
    <name type="scientific">Candidatus Liptonbacteria bacterium GWB1_49_6</name>
    <dbReference type="NCBI Taxonomy" id="1798644"/>
    <lineage>
        <taxon>Bacteria</taxon>
        <taxon>Candidatus Liptoniibacteriota</taxon>
    </lineage>
</organism>
<evidence type="ECO:0000256" key="1">
    <source>
        <dbReference type="SAM" id="MobiDB-lite"/>
    </source>
</evidence>